<dbReference type="AlphaFoldDB" id="A0A1M5VJQ8"/>
<gene>
    <name evidence="3" type="primary">ydaM_2</name>
    <name evidence="3" type="ORF">VA7868_00416</name>
</gene>
<dbReference type="InterPro" id="IPR050469">
    <property type="entry name" value="Diguanylate_Cyclase"/>
</dbReference>
<evidence type="ECO:0000256" key="1">
    <source>
        <dbReference type="ARBA" id="ARBA00012528"/>
    </source>
</evidence>
<feature type="domain" description="GGDEF" evidence="2">
    <location>
        <begin position="111"/>
        <end position="225"/>
    </location>
</feature>
<dbReference type="GO" id="GO:1902201">
    <property type="term" value="P:negative regulation of bacterial-type flagellum-dependent cell motility"/>
    <property type="evidence" value="ECO:0007669"/>
    <property type="project" value="TreeGrafter"/>
</dbReference>
<dbReference type="SUPFAM" id="SSF55073">
    <property type="entry name" value="Nucleotide cyclase"/>
    <property type="match status" value="1"/>
</dbReference>
<keyword evidence="4" id="KW-1185">Reference proteome</keyword>
<dbReference type="GO" id="GO:0043709">
    <property type="term" value="P:cell adhesion involved in single-species biofilm formation"/>
    <property type="evidence" value="ECO:0007669"/>
    <property type="project" value="TreeGrafter"/>
</dbReference>
<dbReference type="CDD" id="cd01949">
    <property type="entry name" value="GGDEF"/>
    <property type="match status" value="1"/>
</dbReference>
<reference evidence="3 4" key="1">
    <citation type="submission" date="2016-11" db="EMBL/GenBank/DDBJ databases">
        <authorList>
            <person name="Jaros S."/>
            <person name="Januszkiewicz K."/>
            <person name="Wedrychowicz H."/>
        </authorList>
    </citation>
    <scope>NUCLEOTIDE SEQUENCE [LARGE SCALE GENOMIC DNA]</scope>
    <source>
        <strain evidence="3 4">CECT 7868</strain>
    </source>
</reference>
<dbReference type="InterPro" id="IPR000160">
    <property type="entry name" value="GGDEF_dom"/>
</dbReference>
<evidence type="ECO:0000313" key="4">
    <source>
        <dbReference type="Proteomes" id="UP000184608"/>
    </source>
</evidence>
<dbReference type="NCBIfam" id="TIGR00254">
    <property type="entry name" value="GGDEF"/>
    <property type="match status" value="1"/>
</dbReference>
<dbReference type="PANTHER" id="PTHR45138:SF23">
    <property type="entry name" value="SIGNALING PROTEIN"/>
    <property type="match status" value="1"/>
</dbReference>
<dbReference type="PANTHER" id="PTHR45138">
    <property type="entry name" value="REGULATORY COMPONENTS OF SENSORY TRANSDUCTION SYSTEM"/>
    <property type="match status" value="1"/>
</dbReference>
<dbReference type="InterPro" id="IPR043128">
    <property type="entry name" value="Rev_trsase/Diguanyl_cyclase"/>
</dbReference>
<dbReference type="STRING" id="1216006.VA7868_00416"/>
<dbReference type="InterPro" id="IPR029787">
    <property type="entry name" value="Nucleotide_cyclase"/>
</dbReference>
<dbReference type="RefSeq" id="WP_073602184.1">
    <property type="nucleotide sequence ID" value="NZ_FQXZ01000005.1"/>
</dbReference>
<dbReference type="EC" id="2.7.7.65" evidence="1"/>
<keyword evidence="3" id="KW-0808">Transferase</keyword>
<protein>
    <recommendedName>
        <fullName evidence="1">diguanylate cyclase</fullName>
        <ecNumber evidence="1">2.7.7.65</ecNumber>
    </recommendedName>
</protein>
<dbReference type="Gene3D" id="3.30.70.270">
    <property type="match status" value="1"/>
</dbReference>
<dbReference type="OrthoDB" id="9803824at2"/>
<dbReference type="GO" id="GO:0052621">
    <property type="term" value="F:diguanylate cyclase activity"/>
    <property type="evidence" value="ECO:0007669"/>
    <property type="project" value="UniProtKB-EC"/>
</dbReference>
<sequence>MTHDLAIKKKIFCYEVKEFFVSGRKASYLDHVPELFNESLLAKFNIVTDVLNSLMFPDIPEKEQFQLLIERYLELLSVLVQLEHHGCYTDHLTGLFNFNYLKTLEHELNKKDFTLYFFDIDNMKQANDTFGHEYGNDMIVSFAKALKQSFRLTDLLFRYGGDEFIVIILRDDIDIDDVILRVRNQACIQKYNLSFSVGRHVNETSSLLKTMHQADSEMYERKKNK</sequence>
<accession>A0A1M5VJQ8</accession>
<dbReference type="Proteomes" id="UP000184608">
    <property type="component" value="Unassembled WGS sequence"/>
</dbReference>
<evidence type="ECO:0000259" key="2">
    <source>
        <dbReference type="PROSITE" id="PS50887"/>
    </source>
</evidence>
<name>A0A1M5VJQ8_9VIBR</name>
<keyword evidence="3" id="KW-0548">Nucleotidyltransferase</keyword>
<organism evidence="3 4">
    <name type="scientific">Vibrio aerogenes CECT 7868</name>
    <dbReference type="NCBI Taxonomy" id="1216006"/>
    <lineage>
        <taxon>Bacteria</taxon>
        <taxon>Pseudomonadati</taxon>
        <taxon>Pseudomonadota</taxon>
        <taxon>Gammaproteobacteria</taxon>
        <taxon>Vibrionales</taxon>
        <taxon>Vibrionaceae</taxon>
        <taxon>Vibrio</taxon>
    </lineage>
</organism>
<dbReference type="SMART" id="SM00267">
    <property type="entry name" value="GGDEF"/>
    <property type="match status" value="1"/>
</dbReference>
<dbReference type="EMBL" id="FQXZ01000005">
    <property type="protein sequence ID" value="SHH75471.1"/>
    <property type="molecule type" value="Genomic_DNA"/>
</dbReference>
<dbReference type="GO" id="GO:0005886">
    <property type="term" value="C:plasma membrane"/>
    <property type="evidence" value="ECO:0007669"/>
    <property type="project" value="TreeGrafter"/>
</dbReference>
<dbReference type="PROSITE" id="PS50887">
    <property type="entry name" value="GGDEF"/>
    <property type="match status" value="1"/>
</dbReference>
<proteinExistence type="predicted"/>
<evidence type="ECO:0000313" key="3">
    <source>
        <dbReference type="EMBL" id="SHH75471.1"/>
    </source>
</evidence>
<dbReference type="Pfam" id="PF00990">
    <property type="entry name" value="GGDEF"/>
    <property type="match status" value="1"/>
</dbReference>